<keyword evidence="2" id="KW-1185">Reference proteome</keyword>
<sequence>MVELAFLHKEYHYSTKALRELRDLSQALAKKVSRPLNFLGAWWLPHLQTALTTLFIGLKVLLIHFQNAKEGRVGSAGRQGRATFSVKFLTSLKDLLFMHLTWDIMVAAAHLDKVFQADFTTIT</sequence>
<evidence type="ECO:0000313" key="1">
    <source>
        <dbReference type="EMBL" id="RMX51897.1"/>
    </source>
</evidence>
<dbReference type="AlphaFoldDB" id="A0A3M6UDY7"/>
<protein>
    <submittedName>
        <fullName evidence="1">Uncharacterized protein</fullName>
    </submittedName>
</protein>
<evidence type="ECO:0000313" key="2">
    <source>
        <dbReference type="Proteomes" id="UP000275408"/>
    </source>
</evidence>
<gene>
    <name evidence="1" type="ORF">pdam_00012196</name>
</gene>
<dbReference type="Proteomes" id="UP000275408">
    <property type="component" value="Unassembled WGS sequence"/>
</dbReference>
<name>A0A3M6UDY7_POCDA</name>
<organism evidence="1 2">
    <name type="scientific">Pocillopora damicornis</name>
    <name type="common">Cauliflower coral</name>
    <name type="synonym">Millepora damicornis</name>
    <dbReference type="NCBI Taxonomy" id="46731"/>
    <lineage>
        <taxon>Eukaryota</taxon>
        <taxon>Metazoa</taxon>
        <taxon>Cnidaria</taxon>
        <taxon>Anthozoa</taxon>
        <taxon>Hexacorallia</taxon>
        <taxon>Scleractinia</taxon>
        <taxon>Astrocoeniina</taxon>
        <taxon>Pocilloporidae</taxon>
        <taxon>Pocillopora</taxon>
    </lineage>
</organism>
<accession>A0A3M6UDY7</accession>
<dbReference type="EMBL" id="RCHS01001707">
    <property type="protein sequence ID" value="RMX51897.1"/>
    <property type="molecule type" value="Genomic_DNA"/>
</dbReference>
<proteinExistence type="predicted"/>
<reference evidence="1 2" key="1">
    <citation type="journal article" date="2018" name="Sci. Rep.">
        <title>Comparative analysis of the Pocillopora damicornis genome highlights role of immune system in coral evolution.</title>
        <authorList>
            <person name="Cunning R."/>
            <person name="Bay R.A."/>
            <person name="Gillette P."/>
            <person name="Baker A.C."/>
            <person name="Traylor-Knowles N."/>
        </authorList>
    </citation>
    <scope>NUCLEOTIDE SEQUENCE [LARGE SCALE GENOMIC DNA]</scope>
    <source>
        <strain evidence="1">RSMAS</strain>
        <tissue evidence="1">Whole animal</tissue>
    </source>
</reference>
<comment type="caution">
    <text evidence="1">The sequence shown here is derived from an EMBL/GenBank/DDBJ whole genome shotgun (WGS) entry which is preliminary data.</text>
</comment>